<evidence type="ECO:0000313" key="3">
    <source>
        <dbReference type="Proteomes" id="UP001159363"/>
    </source>
</evidence>
<evidence type="ECO:0000256" key="1">
    <source>
        <dbReference type="SAM" id="MobiDB-lite"/>
    </source>
</evidence>
<feature type="compositionally biased region" description="Basic and acidic residues" evidence="1">
    <location>
        <begin position="61"/>
        <end position="73"/>
    </location>
</feature>
<accession>A0ABQ9GV94</accession>
<feature type="region of interest" description="Disordered" evidence="1">
    <location>
        <begin position="61"/>
        <end position="80"/>
    </location>
</feature>
<proteinExistence type="predicted"/>
<evidence type="ECO:0000313" key="2">
    <source>
        <dbReference type="EMBL" id="KAJ8875965.1"/>
    </source>
</evidence>
<keyword evidence="3" id="KW-1185">Reference proteome</keyword>
<reference evidence="2 3" key="1">
    <citation type="submission" date="2023-02" db="EMBL/GenBank/DDBJ databases">
        <title>LHISI_Scaffold_Assembly.</title>
        <authorList>
            <person name="Stuart O.P."/>
            <person name="Cleave R."/>
            <person name="Magrath M.J.L."/>
            <person name="Mikheyev A.S."/>
        </authorList>
    </citation>
    <scope>NUCLEOTIDE SEQUENCE [LARGE SCALE GENOMIC DNA]</scope>
    <source>
        <strain evidence="2">Daus_M_001</strain>
        <tissue evidence="2">Leg muscle</tissue>
    </source>
</reference>
<organism evidence="2 3">
    <name type="scientific">Dryococelus australis</name>
    <dbReference type="NCBI Taxonomy" id="614101"/>
    <lineage>
        <taxon>Eukaryota</taxon>
        <taxon>Metazoa</taxon>
        <taxon>Ecdysozoa</taxon>
        <taxon>Arthropoda</taxon>
        <taxon>Hexapoda</taxon>
        <taxon>Insecta</taxon>
        <taxon>Pterygota</taxon>
        <taxon>Neoptera</taxon>
        <taxon>Polyneoptera</taxon>
        <taxon>Phasmatodea</taxon>
        <taxon>Verophasmatodea</taxon>
        <taxon>Anareolatae</taxon>
        <taxon>Phasmatidae</taxon>
        <taxon>Eurycanthinae</taxon>
        <taxon>Dryococelus</taxon>
    </lineage>
</organism>
<dbReference type="EMBL" id="JARBHB010000009">
    <property type="protein sequence ID" value="KAJ8875965.1"/>
    <property type="molecule type" value="Genomic_DNA"/>
</dbReference>
<gene>
    <name evidence="2" type="ORF">PR048_023873</name>
</gene>
<dbReference type="Proteomes" id="UP001159363">
    <property type="component" value="Chromosome 8"/>
</dbReference>
<protein>
    <submittedName>
        <fullName evidence="2">Uncharacterized protein</fullName>
    </submittedName>
</protein>
<sequence length="96" mass="11359">MAFENGILRQIFGPIKVEDEWRRRKNREIRNLYQLPDIVAVIKVQRLRLYGHVMRRDGDLVKDASKQRDHTEDFDSDGLMQSRKTLERGTELFGEG</sequence>
<name>A0ABQ9GV94_9NEOP</name>
<comment type="caution">
    <text evidence="2">The sequence shown here is derived from an EMBL/GenBank/DDBJ whole genome shotgun (WGS) entry which is preliminary data.</text>
</comment>